<dbReference type="Gene3D" id="1.20.120.70">
    <property type="entry name" value="Tobacco mosaic virus-like, coat protein"/>
    <property type="match status" value="1"/>
</dbReference>
<evidence type="ECO:0000256" key="2">
    <source>
        <dbReference type="ARBA" id="ARBA00022561"/>
    </source>
</evidence>
<dbReference type="GO" id="GO:0005198">
    <property type="term" value="F:structural molecule activity"/>
    <property type="evidence" value="ECO:0007669"/>
    <property type="project" value="InterPro"/>
</dbReference>
<gene>
    <name evidence="4" type="primary">CP</name>
</gene>
<keyword evidence="2 4" id="KW-0167">Capsid protein</keyword>
<evidence type="ECO:0000313" key="4">
    <source>
        <dbReference type="EMBL" id="QAR21013.1"/>
    </source>
</evidence>
<dbReference type="EMBL" id="MK170454">
    <property type="protein sequence ID" value="QAR21013.1"/>
    <property type="molecule type" value="Genomic_RNA"/>
</dbReference>
<proteinExistence type="predicted"/>
<accession>A0A513PVZ5</accession>
<name>A0A513PVZ5_9VIRU</name>
<comment type="subcellular location">
    <subcellularLocation>
        <location evidence="1">Virion</location>
    </subcellularLocation>
</comment>
<dbReference type="SUPFAM" id="SSF47195">
    <property type="entry name" value="TMV-like viral coat proteins"/>
    <property type="match status" value="1"/>
</dbReference>
<organism evidence="4">
    <name type="scientific">Rice stripe necrosis virus</name>
    <dbReference type="NCBI Taxonomy" id="373373"/>
    <lineage>
        <taxon>Viruses</taxon>
        <taxon>Riboviria</taxon>
        <taxon>Orthornavirae</taxon>
        <taxon>Kitrinoviricota</taxon>
        <taxon>Alsuviricetes</taxon>
        <taxon>Hepelivirales</taxon>
        <taxon>Benyviridae</taxon>
        <taxon>Benyvirus</taxon>
        <taxon>Benyvirus oryzae</taxon>
    </lineage>
</organism>
<dbReference type="Pfam" id="PF00721">
    <property type="entry name" value="TMV_coat"/>
    <property type="match status" value="1"/>
</dbReference>
<dbReference type="InterPro" id="IPR036417">
    <property type="entry name" value="TMV-like_coat_sf"/>
</dbReference>
<evidence type="ECO:0000256" key="1">
    <source>
        <dbReference type="ARBA" id="ARBA00004328"/>
    </source>
</evidence>
<evidence type="ECO:0000256" key="3">
    <source>
        <dbReference type="ARBA" id="ARBA00022844"/>
    </source>
</evidence>
<dbReference type="InterPro" id="IPR001337">
    <property type="entry name" value="TMV-like_coat"/>
</dbReference>
<protein>
    <submittedName>
        <fullName evidence="4">Coat protein</fullName>
    </submittedName>
</protein>
<reference evidence="4" key="1">
    <citation type="submission" date="2018-11" db="EMBL/GenBank/DDBJ databases">
        <title>Full-length sequencing of Rice stripe necrosis virus from Mali.</title>
        <authorList>
            <person name="Bagayoko I."/>
            <person name="Romay G."/>
            <person name="Mahillon M."/>
            <person name="Decroes A."/>
            <person name="Legreve A."/>
            <person name="Bragard C."/>
        </authorList>
    </citation>
    <scope>NUCLEOTIDE SEQUENCE</scope>
    <source>
        <strain evidence="4">M1-2</strain>
    </source>
</reference>
<keyword evidence="3" id="KW-0946">Virion</keyword>
<sequence length="182" mass="20649">MSYPDWTDTHDVLSYSRWVRTSEAMSAVRTARVSDLSVAPSLGEIKAAILSLGDRHNTEDPFVAPYYRFPHHITEKGCTHTYVNLSDNVFKQVLAAIEVCTDKDNAVNSAVNVRRDGAINSSSDAKTDKDNIIIGKYQLHQALRRFEELLGPPGNLWNRRKFETQYRLKWVDDRPGRSPVEA</sequence>
<dbReference type="GO" id="GO:0019028">
    <property type="term" value="C:viral capsid"/>
    <property type="evidence" value="ECO:0007669"/>
    <property type="project" value="UniProtKB-KW"/>
</dbReference>